<keyword evidence="6" id="KW-0804">Transcription</keyword>
<dbReference type="GO" id="GO:0003712">
    <property type="term" value="F:transcription coregulator activity"/>
    <property type="evidence" value="ECO:0007669"/>
    <property type="project" value="TreeGrafter"/>
</dbReference>
<comment type="subcellular location">
    <subcellularLocation>
        <location evidence="1 10">Nucleus</location>
    </subcellularLocation>
</comment>
<dbReference type="InterPro" id="IPR003617">
    <property type="entry name" value="TFIIS/CRSP70_N_sub"/>
</dbReference>
<evidence type="ECO:0000256" key="9">
    <source>
        <dbReference type="ARBA" id="ARBA00031968"/>
    </source>
</evidence>
<dbReference type="GO" id="GO:0006357">
    <property type="term" value="P:regulation of transcription by RNA polymerase II"/>
    <property type="evidence" value="ECO:0007669"/>
    <property type="project" value="InterPro"/>
</dbReference>
<keyword evidence="5" id="KW-0010">Activator</keyword>
<feature type="region of interest" description="Disordered" evidence="11">
    <location>
        <begin position="355"/>
        <end position="398"/>
    </location>
</feature>
<feature type="compositionally biased region" description="Polar residues" evidence="11">
    <location>
        <begin position="241"/>
        <end position="254"/>
    </location>
</feature>
<dbReference type="PANTHER" id="PTHR15201">
    <property type="entry name" value="CRSP70"/>
    <property type="match status" value="1"/>
</dbReference>
<evidence type="ECO:0000256" key="3">
    <source>
        <dbReference type="ARBA" id="ARBA00019686"/>
    </source>
</evidence>
<evidence type="ECO:0000256" key="6">
    <source>
        <dbReference type="ARBA" id="ARBA00023163"/>
    </source>
</evidence>
<evidence type="ECO:0000256" key="8">
    <source>
        <dbReference type="ARBA" id="ARBA00030125"/>
    </source>
</evidence>
<dbReference type="GO" id="GO:0016592">
    <property type="term" value="C:mediator complex"/>
    <property type="evidence" value="ECO:0007669"/>
    <property type="project" value="InterPro"/>
</dbReference>
<evidence type="ECO:0000256" key="2">
    <source>
        <dbReference type="ARBA" id="ARBA00009681"/>
    </source>
</evidence>
<dbReference type="Gene3D" id="1.20.930.10">
    <property type="entry name" value="Conserved domain common to transcription factors TFIIS, elongin A, CRSP70"/>
    <property type="match status" value="1"/>
</dbReference>
<comment type="similarity">
    <text evidence="2">Belongs to the Mediator complex subunit 26 family.</text>
</comment>
<dbReference type="CDD" id="cd00183">
    <property type="entry name" value="TFIIS_I"/>
    <property type="match status" value="1"/>
</dbReference>
<dbReference type="GO" id="GO:0010628">
    <property type="term" value="P:positive regulation of gene expression"/>
    <property type="evidence" value="ECO:0007669"/>
    <property type="project" value="TreeGrafter"/>
</dbReference>
<dbReference type="Pfam" id="PF08711">
    <property type="entry name" value="Med26"/>
    <property type="match status" value="1"/>
</dbReference>
<dbReference type="AlphaFoldDB" id="A0A662YS16"/>
<keyword evidence="14" id="KW-1185">Reference proteome</keyword>
<feature type="compositionally biased region" description="Polar residues" evidence="11">
    <location>
        <begin position="322"/>
        <end position="337"/>
    </location>
</feature>
<evidence type="ECO:0000256" key="10">
    <source>
        <dbReference type="PROSITE-ProRule" id="PRU00649"/>
    </source>
</evidence>
<dbReference type="SUPFAM" id="SSF47676">
    <property type="entry name" value="Conserved domain common to transcription factors TFIIS, elongin A, CRSP70"/>
    <property type="match status" value="1"/>
</dbReference>
<dbReference type="PANTHER" id="PTHR15201:SF1">
    <property type="entry name" value="MEDIATOR OF RNA POLYMERASE II TRANSCRIPTION SUBUNIT 26"/>
    <property type="match status" value="1"/>
</dbReference>
<accession>A0A662YS16</accession>
<dbReference type="InterPro" id="IPR035441">
    <property type="entry name" value="TFIIS/LEDGF_dom_sf"/>
</dbReference>
<dbReference type="InterPro" id="IPR017923">
    <property type="entry name" value="TFIIS_N"/>
</dbReference>
<feature type="region of interest" description="Disordered" evidence="11">
    <location>
        <begin position="320"/>
        <end position="339"/>
    </location>
</feature>
<gene>
    <name evidence="13" type="ORF">EOD39_12547</name>
</gene>
<keyword evidence="7 10" id="KW-0539">Nucleus</keyword>
<evidence type="ECO:0000256" key="5">
    <source>
        <dbReference type="ARBA" id="ARBA00023159"/>
    </source>
</evidence>
<reference evidence="13 14" key="1">
    <citation type="submission" date="2019-01" db="EMBL/GenBank/DDBJ databases">
        <title>Draft Genome and Complete Hox-Cluster Characterization of the Sterlet Sturgeon (Acipenser ruthenus).</title>
        <authorList>
            <person name="Wei Q."/>
        </authorList>
    </citation>
    <scope>NUCLEOTIDE SEQUENCE [LARGE SCALE GENOMIC DNA]</scope>
    <source>
        <strain evidence="13">WHYD16114868_AA</strain>
        <tissue evidence="13">Blood</tissue>
    </source>
</reference>
<evidence type="ECO:0000256" key="7">
    <source>
        <dbReference type="ARBA" id="ARBA00023242"/>
    </source>
</evidence>
<dbReference type="InterPro" id="IPR031416">
    <property type="entry name" value="Med26_C"/>
</dbReference>
<feature type="domain" description="TFIIS N-terminal" evidence="12">
    <location>
        <begin position="52"/>
        <end position="138"/>
    </location>
</feature>
<dbReference type="Proteomes" id="UP000289886">
    <property type="component" value="Unassembled WGS sequence"/>
</dbReference>
<name>A0A662YS16_ACIRT</name>
<evidence type="ECO:0000256" key="11">
    <source>
        <dbReference type="SAM" id="MobiDB-lite"/>
    </source>
</evidence>
<dbReference type="PROSITE" id="PS51319">
    <property type="entry name" value="TFIIS_N"/>
    <property type="match status" value="1"/>
</dbReference>
<keyword evidence="4" id="KW-0805">Transcription regulation</keyword>
<dbReference type="Pfam" id="PF15693">
    <property type="entry name" value="Med26_C"/>
    <property type="match status" value="1"/>
</dbReference>
<feature type="region of interest" description="Disordered" evidence="11">
    <location>
        <begin position="239"/>
        <end position="258"/>
    </location>
</feature>
<evidence type="ECO:0000313" key="14">
    <source>
        <dbReference type="Proteomes" id="UP000289886"/>
    </source>
</evidence>
<sequence>MNNIIVSSGPQNAVQYNEGITESRPTRAVPGIIQSRPPRVVLAARVSISSAQELHVGKAVSLSQLAPCSGWQVLSINTIKRVAEVISTLEKYPITKEELEETRLGRHINNLRKKTLNTELSKRAKRLLKTWRKIALVGQESMVAAPSVSAEADTDTLEMTIPETCFPKSADVDNRNVPPSTKNLSFTQYNMRLKQEVTAVDSPEVISSPTAEPVSPGFFPYRPVTSSKAVPKVANHRHLARSNQVSTDPNSGHSNPWLGKPESWLRVFQEPGSLEAISPASCSTPPHSPAAVSSYYSTIHKCPQSTLPFPVSLIERVEEVQHTSSSQPSTFDNQNTKPPILPEIVYNQPKDNIGSPVPTGCLDTERIPLKNKPKRGRKKGRLKDFRVNLDGPQSDTMERPGRLKERRITYNPLTGQIILASQKTTAATHDVGVLAVSCGQVSELRERNLQIWDSMDKQDWKVFAKNKIIQKYLSSQCHRWSFSSLEPQEYHEHLRDCCPISQPSLVLPTEPSTSISGVGREVSLEDVPRLHTQNWQGVNGCYDDKVNWYDWVQCISLDPYRDEGKLNILPYVCLD</sequence>
<protein>
    <recommendedName>
        <fullName evidence="3">Mediator of RNA polymerase II transcription subunit 26</fullName>
    </recommendedName>
    <alternativeName>
        <fullName evidence="8">Cofactor required for Sp1 transcriptional activation subunit 7</fullName>
    </alternativeName>
    <alternativeName>
        <fullName evidence="9">Mediator complex subunit 26</fullName>
    </alternativeName>
</protein>
<comment type="caution">
    <text evidence="13">The sequence shown here is derived from an EMBL/GenBank/DDBJ whole genome shotgun (WGS) entry which is preliminary data.</text>
</comment>
<evidence type="ECO:0000259" key="12">
    <source>
        <dbReference type="PROSITE" id="PS51319"/>
    </source>
</evidence>
<evidence type="ECO:0000256" key="1">
    <source>
        <dbReference type="ARBA" id="ARBA00004123"/>
    </source>
</evidence>
<feature type="compositionally biased region" description="Basic residues" evidence="11">
    <location>
        <begin position="369"/>
        <end position="381"/>
    </location>
</feature>
<proteinExistence type="inferred from homology"/>
<evidence type="ECO:0000313" key="13">
    <source>
        <dbReference type="EMBL" id="RXM98856.1"/>
    </source>
</evidence>
<dbReference type="SMART" id="SM00509">
    <property type="entry name" value="TFS2N"/>
    <property type="match status" value="1"/>
</dbReference>
<dbReference type="EMBL" id="SCEB01000538">
    <property type="protein sequence ID" value="RXM98856.1"/>
    <property type="molecule type" value="Genomic_DNA"/>
</dbReference>
<organism evidence="13 14">
    <name type="scientific">Acipenser ruthenus</name>
    <name type="common">Sterlet sturgeon</name>
    <dbReference type="NCBI Taxonomy" id="7906"/>
    <lineage>
        <taxon>Eukaryota</taxon>
        <taxon>Metazoa</taxon>
        <taxon>Chordata</taxon>
        <taxon>Craniata</taxon>
        <taxon>Vertebrata</taxon>
        <taxon>Euteleostomi</taxon>
        <taxon>Actinopterygii</taxon>
        <taxon>Chondrostei</taxon>
        <taxon>Acipenseriformes</taxon>
        <taxon>Acipenseridae</taxon>
        <taxon>Acipenser</taxon>
    </lineage>
</organism>
<evidence type="ECO:0000256" key="4">
    <source>
        <dbReference type="ARBA" id="ARBA00023015"/>
    </source>
</evidence>
<dbReference type="InterPro" id="IPR042376">
    <property type="entry name" value="MED26"/>
</dbReference>
<dbReference type="GO" id="GO:0070847">
    <property type="term" value="C:core mediator complex"/>
    <property type="evidence" value="ECO:0007669"/>
    <property type="project" value="TreeGrafter"/>
</dbReference>